<proteinExistence type="predicted"/>
<keyword evidence="1" id="KW-1133">Transmembrane helix</keyword>
<evidence type="ECO:0000313" key="3">
    <source>
        <dbReference type="Proteomes" id="UP001209885"/>
    </source>
</evidence>
<evidence type="ECO:0000313" key="2">
    <source>
        <dbReference type="EMBL" id="MCX2742935.1"/>
    </source>
</evidence>
<keyword evidence="1" id="KW-0812">Transmembrane</keyword>
<organism evidence="2 3">
    <name type="scientific">Mangrovivirga halotolerans</name>
    <dbReference type="NCBI Taxonomy" id="2993936"/>
    <lineage>
        <taxon>Bacteria</taxon>
        <taxon>Pseudomonadati</taxon>
        <taxon>Bacteroidota</taxon>
        <taxon>Cytophagia</taxon>
        <taxon>Cytophagales</taxon>
        <taxon>Mangrovivirgaceae</taxon>
        <taxon>Mangrovivirga</taxon>
    </lineage>
</organism>
<dbReference type="RefSeq" id="WP_266055286.1">
    <property type="nucleotide sequence ID" value="NZ_JAPFQN010000002.1"/>
</dbReference>
<keyword evidence="1" id="KW-0472">Membrane</keyword>
<accession>A0ABT3RMX8</accession>
<name>A0ABT3RMX8_9BACT</name>
<feature type="transmembrane region" description="Helical" evidence="1">
    <location>
        <begin position="31"/>
        <end position="55"/>
    </location>
</feature>
<feature type="transmembrane region" description="Helical" evidence="1">
    <location>
        <begin position="88"/>
        <end position="114"/>
    </location>
</feature>
<feature type="transmembrane region" description="Helical" evidence="1">
    <location>
        <begin position="7"/>
        <end position="25"/>
    </location>
</feature>
<evidence type="ECO:0008006" key="4">
    <source>
        <dbReference type="Google" id="ProtNLM"/>
    </source>
</evidence>
<protein>
    <recommendedName>
        <fullName evidence="4">Small multi-drug export protein</fullName>
    </recommendedName>
</protein>
<sequence length="150" mass="16802">MIEEISKYLIVFGSSMVKFIFGPVAGTSMGFSYIETVLLTAFGMMTTVIIITVLSEKIKEYKAKRNKKKSRKKFSKRSRQFVKVWSKYGIWGVSLLTPLIFTPIGGALLINAVGAPPKKIIPSMLVSALFWSAAITFALRYIIPDLQHFT</sequence>
<comment type="caution">
    <text evidence="2">The sequence shown here is derived from an EMBL/GenBank/DDBJ whole genome shotgun (WGS) entry which is preliminary data.</text>
</comment>
<reference evidence="2 3" key="1">
    <citation type="submission" date="2022-11" db="EMBL/GenBank/DDBJ databases">
        <title>The characterization of three novel Bacteroidetes species and genomic analysis of their roles in tidal elemental geochemical cycles.</title>
        <authorList>
            <person name="Ma K."/>
        </authorList>
    </citation>
    <scope>NUCLEOTIDE SEQUENCE [LARGE SCALE GENOMIC DNA]</scope>
    <source>
        <strain evidence="2 3">M17</strain>
    </source>
</reference>
<evidence type="ECO:0000256" key="1">
    <source>
        <dbReference type="SAM" id="Phobius"/>
    </source>
</evidence>
<dbReference type="EMBL" id="JAPFQN010000002">
    <property type="protein sequence ID" value="MCX2742935.1"/>
    <property type="molecule type" value="Genomic_DNA"/>
</dbReference>
<feature type="transmembrane region" description="Helical" evidence="1">
    <location>
        <begin position="120"/>
        <end position="143"/>
    </location>
</feature>
<gene>
    <name evidence="2" type="ORF">OO013_03600</name>
</gene>
<keyword evidence="3" id="KW-1185">Reference proteome</keyword>
<dbReference type="Proteomes" id="UP001209885">
    <property type="component" value="Unassembled WGS sequence"/>
</dbReference>